<evidence type="ECO:0000313" key="2">
    <source>
        <dbReference type="EMBL" id="TJZ90568.1"/>
    </source>
</evidence>
<dbReference type="EMBL" id="SUNI01000015">
    <property type="protein sequence ID" value="TJZ90568.1"/>
    <property type="molecule type" value="Genomic_DNA"/>
</dbReference>
<evidence type="ECO:0000313" key="3">
    <source>
        <dbReference type="Proteomes" id="UP000309747"/>
    </source>
</evidence>
<organism evidence="2 3">
    <name type="scientific">Paracoccus gahaiensis</name>
    <dbReference type="NCBI Taxonomy" id="1706839"/>
    <lineage>
        <taxon>Bacteria</taxon>
        <taxon>Pseudomonadati</taxon>
        <taxon>Pseudomonadota</taxon>
        <taxon>Alphaproteobacteria</taxon>
        <taxon>Rhodobacterales</taxon>
        <taxon>Paracoccaceae</taxon>
        <taxon>Paracoccus</taxon>
    </lineage>
</organism>
<gene>
    <name evidence="2" type="ORF">FA743_14280</name>
</gene>
<sequence>MIDRNSALAGAATVILGTIIGGAGVLYYAGSPSRAEPSLLTQTERDSMLAAMDGMLEPQMAEIQREPPVSQADRNFMDFTTPDLAEAAPGQNLTRHGCVKPEEPAWAANVPPEDAQQALLLKALYDNFRYENIVQTSSCPCEVEYPSWDEADASYQAVVASWGLDEIPVMRDEVSRLVRRNLKASIDICRAWRGR</sequence>
<dbReference type="Proteomes" id="UP000309747">
    <property type="component" value="Unassembled WGS sequence"/>
</dbReference>
<feature type="transmembrane region" description="Helical" evidence="1">
    <location>
        <begin position="7"/>
        <end position="29"/>
    </location>
</feature>
<evidence type="ECO:0000256" key="1">
    <source>
        <dbReference type="SAM" id="Phobius"/>
    </source>
</evidence>
<proteinExistence type="predicted"/>
<keyword evidence="1" id="KW-0812">Transmembrane</keyword>
<comment type="caution">
    <text evidence="2">The sequence shown here is derived from an EMBL/GenBank/DDBJ whole genome shotgun (WGS) entry which is preliminary data.</text>
</comment>
<keyword evidence="1" id="KW-0472">Membrane</keyword>
<dbReference type="OrthoDB" id="7854171at2"/>
<dbReference type="RefSeq" id="WP_136886781.1">
    <property type="nucleotide sequence ID" value="NZ_SUNI01000015.1"/>
</dbReference>
<keyword evidence="1" id="KW-1133">Transmembrane helix</keyword>
<accession>A0A4V6WIQ5</accession>
<name>A0A4V6WIQ5_9RHOB</name>
<dbReference type="AlphaFoldDB" id="A0A4V6WIQ5"/>
<reference evidence="2 3" key="1">
    <citation type="submission" date="2019-04" db="EMBL/GenBank/DDBJ databases">
        <authorList>
            <person name="Li J."/>
        </authorList>
    </citation>
    <scope>NUCLEOTIDE SEQUENCE [LARGE SCALE GENOMIC DNA]</scope>
    <source>
        <strain evidence="2 3">KCTC 42687</strain>
    </source>
</reference>
<protein>
    <submittedName>
        <fullName evidence="2">Uncharacterized protein</fullName>
    </submittedName>
</protein>
<keyword evidence="3" id="KW-1185">Reference proteome</keyword>